<dbReference type="Gene3D" id="2.180.10.10">
    <property type="entry name" value="RHS repeat-associated core"/>
    <property type="match status" value="1"/>
</dbReference>
<dbReference type="RefSeq" id="WP_285973430.1">
    <property type="nucleotide sequence ID" value="NZ_CP127294.1"/>
</dbReference>
<dbReference type="KEGG" id="acab:QRX50_19865"/>
<accession>A0A9Y2IMJ4</accession>
<dbReference type="Pfam" id="PF05593">
    <property type="entry name" value="RHS_repeat"/>
    <property type="match status" value="1"/>
</dbReference>
<organism evidence="1 2">
    <name type="scientific">Amycolatopsis carbonis</name>
    <dbReference type="NCBI Taxonomy" id="715471"/>
    <lineage>
        <taxon>Bacteria</taxon>
        <taxon>Bacillati</taxon>
        <taxon>Actinomycetota</taxon>
        <taxon>Actinomycetes</taxon>
        <taxon>Pseudonocardiales</taxon>
        <taxon>Pseudonocardiaceae</taxon>
        <taxon>Amycolatopsis</taxon>
    </lineage>
</organism>
<dbReference type="EMBL" id="CP127294">
    <property type="protein sequence ID" value="WIX82867.1"/>
    <property type="molecule type" value="Genomic_DNA"/>
</dbReference>
<dbReference type="InterPro" id="IPR031325">
    <property type="entry name" value="RHS_repeat"/>
</dbReference>
<sequence length="140" mass="15208">MGDSYVYTRRGQDIFTFDKATGHLTAEQDLAGTKANPQYSTSLTYDSAGHLHTITDPGGRSYTLTWTGNHITDLADQTGREISYGYDAAGNLTDVYGVGTTRTPAVKDDDHARYTYTAAYLMSSCAAAPTSRPARRRSPP</sequence>
<dbReference type="NCBIfam" id="TIGR01643">
    <property type="entry name" value="YD_repeat_2x"/>
    <property type="match status" value="2"/>
</dbReference>
<protein>
    <recommendedName>
        <fullName evidence="3">RHS repeat protein</fullName>
    </recommendedName>
</protein>
<dbReference type="Proteomes" id="UP001236014">
    <property type="component" value="Chromosome"/>
</dbReference>
<evidence type="ECO:0008006" key="3">
    <source>
        <dbReference type="Google" id="ProtNLM"/>
    </source>
</evidence>
<dbReference type="InterPro" id="IPR006530">
    <property type="entry name" value="YD"/>
</dbReference>
<gene>
    <name evidence="1" type="ORF">QRX50_19865</name>
</gene>
<name>A0A9Y2IMJ4_9PSEU</name>
<evidence type="ECO:0000313" key="2">
    <source>
        <dbReference type="Proteomes" id="UP001236014"/>
    </source>
</evidence>
<keyword evidence="2" id="KW-1185">Reference proteome</keyword>
<proteinExistence type="predicted"/>
<dbReference type="AlphaFoldDB" id="A0A9Y2IMJ4"/>
<reference evidence="1 2" key="1">
    <citation type="submission" date="2023-06" db="EMBL/GenBank/DDBJ databases">
        <authorList>
            <person name="Oyuntsetseg B."/>
            <person name="Kim S.B."/>
        </authorList>
    </citation>
    <scope>NUCLEOTIDE SEQUENCE [LARGE SCALE GENOMIC DNA]</scope>
    <source>
        <strain evidence="1 2">2-15</strain>
    </source>
</reference>
<evidence type="ECO:0000313" key="1">
    <source>
        <dbReference type="EMBL" id="WIX82867.1"/>
    </source>
</evidence>